<feature type="region of interest" description="Disordered" evidence="1">
    <location>
        <begin position="1"/>
        <end position="20"/>
    </location>
</feature>
<dbReference type="KEGG" id="adl:AURDEDRAFT_116956"/>
<evidence type="ECO:0000313" key="3">
    <source>
        <dbReference type="Proteomes" id="UP000006514"/>
    </source>
</evidence>
<dbReference type="OrthoDB" id="10666810at2759"/>
<protein>
    <submittedName>
        <fullName evidence="2">Uncharacterized protein</fullName>
    </submittedName>
</protein>
<dbReference type="Proteomes" id="UP000006514">
    <property type="component" value="Unassembled WGS sequence"/>
</dbReference>
<dbReference type="AlphaFoldDB" id="J0CZG1"/>
<proteinExistence type="predicted"/>
<accession>J0CZG1</accession>
<name>J0CZG1_AURST</name>
<dbReference type="EMBL" id="JH687849">
    <property type="protein sequence ID" value="EJD36996.1"/>
    <property type="molecule type" value="Genomic_DNA"/>
</dbReference>
<sequence>MDDDRLAEQESLSYGSHDYDDVEQGEVRQARLGRLARGLFKTFGRMASLRDKLRRRRNAYDEDIEALAGDPDEFGFTVDDQDADETLLDVDLAPKFADELCDSPTSTRAFSFTKINANGDTETPSRRSSISLPFLTKDDAADTTLTQDGSFVLADDLQAVACGRRSGEVIHIPVVPALGTEIPVRSVYAEQGWHEPLFDGRLPFLHALDYDERSCSTVPADSDSECEPLLSRKTTAVRI</sequence>
<evidence type="ECO:0000256" key="1">
    <source>
        <dbReference type="SAM" id="MobiDB-lite"/>
    </source>
</evidence>
<gene>
    <name evidence="2" type="ORF">AURDEDRAFT_116956</name>
</gene>
<reference evidence="3" key="1">
    <citation type="journal article" date="2012" name="Science">
        <title>The Paleozoic origin of enzymatic lignin decomposition reconstructed from 31 fungal genomes.</title>
        <authorList>
            <person name="Floudas D."/>
            <person name="Binder M."/>
            <person name="Riley R."/>
            <person name="Barry K."/>
            <person name="Blanchette R.A."/>
            <person name="Henrissat B."/>
            <person name="Martinez A.T."/>
            <person name="Otillar R."/>
            <person name="Spatafora J.W."/>
            <person name="Yadav J.S."/>
            <person name="Aerts A."/>
            <person name="Benoit I."/>
            <person name="Boyd A."/>
            <person name="Carlson A."/>
            <person name="Copeland A."/>
            <person name="Coutinho P.M."/>
            <person name="de Vries R.P."/>
            <person name="Ferreira P."/>
            <person name="Findley K."/>
            <person name="Foster B."/>
            <person name="Gaskell J."/>
            <person name="Glotzer D."/>
            <person name="Gorecki P."/>
            <person name="Heitman J."/>
            <person name="Hesse C."/>
            <person name="Hori C."/>
            <person name="Igarashi K."/>
            <person name="Jurgens J.A."/>
            <person name="Kallen N."/>
            <person name="Kersten P."/>
            <person name="Kohler A."/>
            <person name="Kuees U."/>
            <person name="Kumar T.K.A."/>
            <person name="Kuo A."/>
            <person name="LaButti K."/>
            <person name="Larrondo L.F."/>
            <person name="Lindquist E."/>
            <person name="Ling A."/>
            <person name="Lombard V."/>
            <person name="Lucas S."/>
            <person name="Lundell T."/>
            <person name="Martin R."/>
            <person name="McLaughlin D.J."/>
            <person name="Morgenstern I."/>
            <person name="Morin E."/>
            <person name="Murat C."/>
            <person name="Nagy L.G."/>
            <person name="Nolan M."/>
            <person name="Ohm R.A."/>
            <person name="Patyshakuliyeva A."/>
            <person name="Rokas A."/>
            <person name="Ruiz-Duenas F.J."/>
            <person name="Sabat G."/>
            <person name="Salamov A."/>
            <person name="Samejima M."/>
            <person name="Schmutz J."/>
            <person name="Slot J.C."/>
            <person name="St John F."/>
            <person name="Stenlid J."/>
            <person name="Sun H."/>
            <person name="Sun S."/>
            <person name="Syed K."/>
            <person name="Tsang A."/>
            <person name="Wiebenga A."/>
            <person name="Young D."/>
            <person name="Pisabarro A."/>
            <person name="Eastwood D.C."/>
            <person name="Martin F."/>
            <person name="Cullen D."/>
            <person name="Grigoriev I.V."/>
            <person name="Hibbett D.S."/>
        </authorList>
    </citation>
    <scope>NUCLEOTIDE SEQUENCE [LARGE SCALE GENOMIC DNA]</scope>
    <source>
        <strain evidence="3">TFB10046</strain>
    </source>
</reference>
<evidence type="ECO:0000313" key="2">
    <source>
        <dbReference type="EMBL" id="EJD36996.1"/>
    </source>
</evidence>
<dbReference type="InParanoid" id="J0CZG1"/>
<keyword evidence="3" id="KW-1185">Reference proteome</keyword>
<organism evidence="2 3">
    <name type="scientific">Auricularia subglabra (strain TFB-10046 / SS5)</name>
    <name type="common">White-rot fungus</name>
    <name type="synonym">Auricularia delicata (strain TFB10046)</name>
    <dbReference type="NCBI Taxonomy" id="717982"/>
    <lineage>
        <taxon>Eukaryota</taxon>
        <taxon>Fungi</taxon>
        <taxon>Dikarya</taxon>
        <taxon>Basidiomycota</taxon>
        <taxon>Agaricomycotina</taxon>
        <taxon>Agaricomycetes</taxon>
        <taxon>Auriculariales</taxon>
        <taxon>Auriculariaceae</taxon>
        <taxon>Auricularia</taxon>
    </lineage>
</organism>